<accession>A0A4S9BAX2</accession>
<name>A0A4S9BAX2_AURPU</name>
<dbReference type="AlphaFoldDB" id="A0A4S9BAX2"/>
<protein>
    <submittedName>
        <fullName evidence="1">Uncharacterized protein</fullName>
    </submittedName>
</protein>
<dbReference type="Proteomes" id="UP000304928">
    <property type="component" value="Unassembled WGS sequence"/>
</dbReference>
<proteinExistence type="predicted"/>
<evidence type="ECO:0000313" key="1">
    <source>
        <dbReference type="EMBL" id="THW90192.1"/>
    </source>
</evidence>
<reference evidence="1 2" key="1">
    <citation type="submission" date="2018-10" db="EMBL/GenBank/DDBJ databases">
        <title>Fifty Aureobasidium pullulans genomes reveal a recombining polyextremotolerant generalist.</title>
        <authorList>
            <person name="Gostincar C."/>
            <person name="Turk M."/>
            <person name="Zajc J."/>
            <person name="Gunde-Cimerman N."/>
        </authorList>
    </citation>
    <scope>NUCLEOTIDE SEQUENCE [LARGE SCALE GENOMIC DNA]</scope>
    <source>
        <strain evidence="1 2">EXF-10507</strain>
    </source>
</reference>
<organism evidence="1 2">
    <name type="scientific">Aureobasidium pullulans</name>
    <name type="common">Black yeast</name>
    <name type="synonym">Pullularia pullulans</name>
    <dbReference type="NCBI Taxonomy" id="5580"/>
    <lineage>
        <taxon>Eukaryota</taxon>
        <taxon>Fungi</taxon>
        <taxon>Dikarya</taxon>
        <taxon>Ascomycota</taxon>
        <taxon>Pezizomycotina</taxon>
        <taxon>Dothideomycetes</taxon>
        <taxon>Dothideomycetidae</taxon>
        <taxon>Dothideales</taxon>
        <taxon>Saccotheciaceae</taxon>
        <taxon>Aureobasidium</taxon>
    </lineage>
</organism>
<evidence type="ECO:0000313" key="2">
    <source>
        <dbReference type="Proteomes" id="UP000304928"/>
    </source>
</evidence>
<comment type="caution">
    <text evidence="1">The sequence shown here is derived from an EMBL/GenBank/DDBJ whole genome shotgun (WGS) entry which is preliminary data.</text>
</comment>
<gene>
    <name evidence="1" type="ORF">D6D15_04746</name>
</gene>
<feature type="non-terminal residue" evidence="1">
    <location>
        <position position="1"/>
    </location>
</feature>
<dbReference type="EMBL" id="QZAR01000069">
    <property type="protein sequence ID" value="THW90192.1"/>
    <property type="molecule type" value="Genomic_DNA"/>
</dbReference>
<sequence>FTLLPYLHHVDIPTLLPRASSCIVTQTINTLLSTHQHNFFSLVRNPTQSSFDTPCTSPPIPPFTSDFSTHDQIRSFLTQNAAILPTEIEYCQYAILDDRSVSDNTLILAHSYSSLQMRDADTMTEEEAEQWMRECEEDEEGEDDGWRAWRVRFGDAEKMATILCFEGDFTVKLYSEEFVERYTGEDGVFGLRDAYEALMGMEMGRDEL</sequence>